<sequence>MKHRTTVESEPVREVRTEFRFTGTDFSFDDDGEIPDAIIREFLIDAILTPRFTSRGCTAEDLHGTVRELEEVVILRTDCSDLTEQSTKRLFIDFVEVWTTCRVGFVWFHNLIH</sequence>
<gene>
    <name evidence="1" type="ORF">C468_04966</name>
</gene>
<accession>M0P804</accession>
<dbReference type="AlphaFoldDB" id="M0P804"/>
<dbReference type="Proteomes" id="UP000011546">
    <property type="component" value="Unassembled WGS sequence"/>
</dbReference>
<organism evidence="1 2">
    <name type="scientific">Halorubrum kocurii JCM 14978</name>
    <dbReference type="NCBI Taxonomy" id="1230456"/>
    <lineage>
        <taxon>Archaea</taxon>
        <taxon>Methanobacteriati</taxon>
        <taxon>Methanobacteriota</taxon>
        <taxon>Stenosarchaea group</taxon>
        <taxon>Halobacteria</taxon>
        <taxon>Halobacteriales</taxon>
        <taxon>Haloferacaceae</taxon>
        <taxon>Halorubrum</taxon>
    </lineage>
</organism>
<name>M0P804_9EURY</name>
<comment type="caution">
    <text evidence="1">The sequence shown here is derived from an EMBL/GenBank/DDBJ whole genome shotgun (WGS) entry which is preliminary data.</text>
</comment>
<evidence type="ECO:0000313" key="2">
    <source>
        <dbReference type="Proteomes" id="UP000011546"/>
    </source>
</evidence>
<evidence type="ECO:0000313" key="1">
    <source>
        <dbReference type="EMBL" id="EMA66151.1"/>
    </source>
</evidence>
<dbReference type="EMBL" id="AOJH01000037">
    <property type="protein sequence ID" value="EMA66151.1"/>
    <property type="molecule type" value="Genomic_DNA"/>
</dbReference>
<keyword evidence="2" id="KW-1185">Reference proteome</keyword>
<proteinExistence type="predicted"/>
<reference evidence="1 2" key="1">
    <citation type="journal article" date="2014" name="PLoS Genet.">
        <title>Phylogenetically driven sequencing of extremely halophilic archaea reveals strategies for static and dynamic osmo-response.</title>
        <authorList>
            <person name="Becker E.A."/>
            <person name="Seitzer P.M."/>
            <person name="Tritt A."/>
            <person name="Larsen D."/>
            <person name="Krusor M."/>
            <person name="Yao A.I."/>
            <person name="Wu D."/>
            <person name="Madern D."/>
            <person name="Eisen J.A."/>
            <person name="Darling A.E."/>
            <person name="Facciotti M.T."/>
        </authorList>
    </citation>
    <scope>NUCLEOTIDE SEQUENCE [LARGE SCALE GENOMIC DNA]</scope>
    <source>
        <strain evidence="1 2">JCM 14978</strain>
    </source>
</reference>
<protein>
    <submittedName>
        <fullName evidence="1">Uncharacterized protein</fullName>
    </submittedName>
</protein>